<dbReference type="PANTHER" id="PTHR11616:SF233">
    <property type="entry name" value="TRANSPORTER"/>
    <property type="match status" value="1"/>
</dbReference>
<feature type="compositionally biased region" description="Acidic residues" evidence="8">
    <location>
        <begin position="648"/>
        <end position="658"/>
    </location>
</feature>
<proteinExistence type="inferred from homology"/>
<evidence type="ECO:0000256" key="5">
    <source>
        <dbReference type="ARBA" id="ARBA00023136"/>
    </source>
</evidence>
<keyword evidence="7" id="KW-0769">Symport</keyword>
<dbReference type="InterPro" id="IPR000175">
    <property type="entry name" value="Na/ntran_symport"/>
</dbReference>
<dbReference type="CTD" id="28968"/>
<keyword evidence="5 9" id="KW-0472">Membrane</keyword>
<feature type="binding site" evidence="6">
    <location>
        <position position="73"/>
    </location>
    <ligand>
        <name>Na(+)</name>
        <dbReference type="ChEBI" id="CHEBI:29101"/>
        <label>1</label>
    </ligand>
</feature>
<evidence type="ECO:0000256" key="2">
    <source>
        <dbReference type="ARBA" id="ARBA00022448"/>
    </source>
</evidence>
<dbReference type="GO" id="GO:0006865">
    <property type="term" value="P:amino acid transport"/>
    <property type="evidence" value="ECO:0007669"/>
    <property type="project" value="TreeGrafter"/>
</dbReference>
<accession>A0A3Q0G2E2</accession>
<dbReference type="InterPro" id="IPR037272">
    <property type="entry name" value="SNS_sf"/>
</dbReference>
<comment type="similarity">
    <text evidence="7">Belongs to the sodium:neurotransmitter symporter (SNF) (TC 2.A.22) family.</text>
</comment>
<dbReference type="AlphaFoldDB" id="A0A3Q0G2E2"/>
<dbReference type="NCBIfam" id="NF037979">
    <property type="entry name" value="Na_transp"/>
    <property type="match status" value="1"/>
</dbReference>
<dbReference type="Pfam" id="PF00209">
    <property type="entry name" value="SNF"/>
    <property type="match status" value="1"/>
</dbReference>
<dbReference type="PRINTS" id="PR00176">
    <property type="entry name" value="NANEUSMPORT"/>
</dbReference>
<dbReference type="GO" id="GO:0015293">
    <property type="term" value="F:symporter activity"/>
    <property type="evidence" value="ECO:0007669"/>
    <property type="project" value="UniProtKB-KW"/>
</dbReference>
<feature type="transmembrane region" description="Helical" evidence="9">
    <location>
        <begin position="517"/>
        <end position="538"/>
    </location>
</feature>
<evidence type="ECO:0000256" key="4">
    <source>
        <dbReference type="ARBA" id="ARBA00022989"/>
    </source>
</evidence>
<sequence>MCSRGHEPCVSVLHVSAMEKSQEKSPGKPDLELGSPGESSLGLLPTEPPARPAWSSKAQYILAQVGFSVGLGNVWRFPYLCHQNGGGAFLLLYLLLLFVIGIPLFFLELAAGQSIRQGSIGVWKHISPRLAGIGFASCVVCSFVALYYNVIIAWSLFYLGHSFQYPLPWESCPDVPNSTQMEPECARSSPTTYFWYREALDVSDSISDGGGLDLTLTGCLLGAWSLVCVAMIRGIKSSGKVLYFSSLFPYVVLLCFLIRGLLLDGAADGIRVMFTPKLSIWGDVQVWRQAATQVFFALGLGFGSIIAYSSYNPRGNDCHCDALLVAAINFLTSVLATLVVFAVLGFRANILTQTCVVRNTEQLSWLLGNKSIPGLELSLGNLSEFSPSTYSTWYQGIPAGLGMKLKEYGINECRVEEEMNKGVEGTGLAFIAFTETMTLFPVLFFFMLLNLGLSTMLGNMQGILTPLMDNFAPLRRRRTLFTVLSCTLGFLLGLVFVQHSGSYFVAMFDDYSATLPLVAVVACEAVAVAWVYGAERFLSDIEDMLGWRPWKLYSYMWRYGSVLAMLCLLLASLVNLCLGHPTYQAWDRAEAAKTKLPYPPWAMATLVSLIVVAVLPIPALYLCQLLREWLARRGGCPSLEGMLPVADKEEEEEEESPADPEHPANGYLPVQTEDPPEGGEEARATLLGGSN</sequence>
<feature type="transmembrane region" description="Helical" evidence="9">
    <location>
        <begin position="290"/>
        <end position="311"/>
    </location>
</feature>
<feature type="transmembrane region" description="Helical" evidence="9">
    <location>
        <begin position="60"/>
        <end position="78"/>
    </location>
</feature>
<keyword evidence="4 9" id="KW-1133">Transmembrane helix</keyword>
<evidence type="ECO:0000256" key="6">
    <source>
        <dbReference type="PIRSR" id="PIRSR600175-1"/>
    </source>
</evidence>
<gene>
    <name evidence="11" type="primary">SLC6A16</name>
</gene>
<feature type="transmembrane region" description="Helical" evidence="9">
    <location>
        <begin position="559"/>
        <end position="581"/>
    </location>
</feature>
<evidence type="ECO:0000256" key="8">
    <source>
        <dbReference type="SAM" id="MobiDB-lite"/>
    </source>
</evidence>
<organism evidence="10 11">
    <name type="scientific">Alligator sinensis</name>
    <name type="common">Chinese alligator</name>
    <dbReference type="NCBI Taxonomy" id="38654"/>
    <lineage>
        <taxon>Eukaryota</taxon>
        <taxon>Metazoa</taxon>
        <taxon>Chordata</taxon>
        <taxon>Craniata</taxon>
        <taxon>Vertebrata</taxon>
        <taxon>Euteleostomi</taxon>
        <taxon>Archelosauria</taxon>
        <taxon>Archosauria</taxon>
        <taxon>Crocodylia</taxon>
        <taxon>Alligatoridae</taxon>
        <taxon>Alligatorinae</taxon>
        <taxon>Alligator</taxon>
    </lineage>
</organism>
<feature type="binding site" evidence="6">
    <location>
        <position position="451"/>
    </location>
    <ligand>
        <name>Na(+)</name>
        <dbReference type="ChEBI" id="CHEBI:29101"/>
        <label>1</label>
    </ligand>
</feature>
<dbReference type="GO" id="GO:0005886">
    <property type="term" value="C:plasma membrane"/>
    <property type="evidence" value="ECO:0007669"/>
    <property type="project" value="TreeGrafter"/>
</dbReference>
<dbReference type="GO" id="GO:0046872">
    <property type="term" value="F:metal ion binding"/>
    <property type="evidence" value="ECO:0007669"/>
    <property type="project" value="UniProtKB-KW"/>
</dbReference>
<keyword evidence="3 7" id="KW-0812">Transmembrane</keyword>
<feature type="transmembrane region" description="Helical" evidence="9">
    <location>
        <begin position="130"/>
        <end position="159"/>
    </location>
</feature>
<name>A0A3Q0G2E2_ALLSI</name>
<keyword evidence="6" id="KW-0479">Metal-binding</keyword>
<feature type="transmembrane region" description="Helical" evidence="9">
    <location>
        <begin position="90"/>
        <end position="109"/>
    </location>
</feature>
<feature type="transmembrane region" description="Helical" evidence="9">
    <location>
        <begin position="479"/>
        <end position="497"/>
    </location>
</feature>
<dbReference type="GO" id="GO:0035725">
    <property type="term" value="P:sodium ion transmembrane transport"/>
    <property type="evidence" value="ECO:0007669"/>
    <property type="project" value="TreeGrafter"/>
</dbReference>
<dbReference type="RefSeq" id="XP_025052238.1">
    <property type="nucleotide sequence ID" value="XM_025196453.1"/>
</dbReference>
<feature type="binding site" evidence="6">
    <location>
        <position position="329"/>
    </location>
    <ligand>
        <name>Na(+)</name>
        <dbReference type="ChEBI" id="CHEBI:29101"/>
        <label>1</label>
    </ligand>
</feature>
<keyword evidence="6" id="KW-0915">Sodium</keyword>
<evidence type="ECO:0000256" key="7">
    <source>
        <dbReference type="RuleBase" id="RU003732"/>
    </source>
</evidence>
<feature type="transmembrane region" description="Helical" evidence="9">
    <location>
        <begin position="214"/>
        <end position="235"/>
    </location>
</feature>
<dbReference type="PROSITE" id="PS00610">
    <property type="entry name" value="NA_NEUROTRAN_SYMP_1"/>
    <property type="match status" value="1"/>
</dbReference>
<feature type="region of interest" description="Disordered" evidence="8">
    <location>
        <begin position="644"/>
        <end position="691"/>
    </location>
</feature>
<dbReference type="PROSITE" id="PS00754">
    <property type="entry name" value="NA_NEUROTRAN_SYMP_2"/>
    <property type="match status" value="1"/>
</dbReference>
<dbReference type="InParanoid" id="A0A3Q0G2E2"/>
<dbReference type="KEGG" id="asn:102384726"/>
<dbReference type="GeneID" id="102384726"/>
<feature type="transmembrane region" description="Helical" evidence="9">
    <location>
        <begin position="438"/>
        <end position="458"/>
    </location>
</feature>
<feature type="transmembrane region" description="Helical" evidence="9">
    <location>
        <begin position="601"/>
        <end position="623"/>
    </location>
</feature>
<evidence type="ECO:0000313" key="10">
    <source>
        <dbReference type="Proteomes" id="UP000189705"/>
    </source>
</evidence>
<feature type="transmembrane region" description="Helical" evidence="9">
    <location>
        <begin position="247"/>
        <end position="270"/>
    </location>
</feature>
<evidence type="ECO:0000256" key="1">
    <source>
        <dbReference type="ARBA" id="ARBA00004141"/>
    </source>
</evidence>
<keyword evidence="2 7" id="KW-0813">Transport</keyword>
<feature type="binding site" evidence="6">
    <location>
        <position position="69"/>
    </location>
    <ligand>
        <name>Na(+)</name>
        <dbReference type="ChEBI" id="CHEBI:29101"/>
        <label>1</label>
    </ligand>
</feature>
<reference evidence="11" key="1">
    <citation type="submission" date="2025-08" db="UniProtKB">
        <authorList>
            <consortium name="RefSeq"/>
        </authorList>
    </citation>
    <scope>IDENTIFICATION</scope>
</reference>
<feature type="binding site" evidence="6">
    <location>
        <position position="66"/>
    </location>
    <ligand>
        <name>Na(+)</name>
        <dbReference type="ChEBI" id="CHEBI:29101"/>
        <label>1</label>
    </ligand>
</feature>
<dbReference type="Proteomes" id="UP000189705">
    <property type="component" value="Unplaced"/>
</dbReference>
<evidence type="ECO:0000256" key="9">
    <source>
        <dbReference type="SAM" id="Phobius"/>
    </source>
</evidence>
<comment type="subcellular location">
    <subcellularLocation>
        <location evidence="1">Membrane</location>
        <topology evidence="1">Multi-pass membrane protein</topology>
    </subcellularLocation>
</comment>
<protein>
    <recommendedName>
        <fullName evidence="7">Transporter</fullName>
    </recommendedName>
</protein>
<dbReference type="PROSITE" id="PS50267">
    <property type="entry name" value="NA_NEUROTRAN_SYMP_3"/>
    <property type="match status" value="1"/>
</dbReference>
<evidence type="ECO:0000313" key="11">
    <source>
        <dbReference type="RefSeq" id="XP_025052238.1"/>
    </source>
</evidence>
<feature type="transmembrane region" description="Helical" evidence="9">
    <location>
        <begin position="323"/>
        <end position="344"/>
    </location>
</feature>
<evidence type="ECO:0000256" key="3">
    <source>
        <dbReference type="ARBA" id="ARBA00022692"/>
    </source>
</evidence>
<keyword evidence="10" id="KW-1185">Reference proteome</keyword>
<dbReference type="PANTHER" id="PTHR11616">
    <property type="entry name" value="SODIUM/CHLORIDE DEPENDENT TRANSPORTER"/>
    <property type="match status" value="1"/>
</dbReference>
<dbReference type="SUPFAM" id="SSF161070">
    <property type="entry name" value="SNF-like"/>
    <property type="match status" value="1"/>
</dbReference>